<evidence type="ECO:0000313" key="2">
    <source>
        <dbReference type="EMBL" id="AEG50062.1"/>
    </source>
</evidence>
<evidence type="ECO:0008006" key="4">
    <source>
        <dbReference type="Google" id="ProtNLM"/>
    </source>
</evidence>
<dbReference type="PROSITE" id="PS51257">
    <property type="entry name" value="PROKAR_LIPOPROTEIN"/>
    <property type="match status" value="1"/>
</dbReference>
<evidence type="ECO:0000313" key="3">
    <source>
        <dbReference type="Proteomes" id="UP000007150"/>
    </source>
</evidence>
<accession>F6EYA9</accession>
<sequence precursor="true">MKKAGTIAIVLALSACSDSTPQPSPQEARPSAADLAKADADMGVVPSKVEPTKPLTPAQTASVCKAAIAELFGHSPKIMKTAPFGGVTRVLYRRPDDGKLWTNDCKLQGPQIMWRSVDVIPGRWRDHPADEVLTFKVTGHSVLIQTTYSDGSTTTNEQPLL</sequence>
<proteinExistence type="predicted"/>
<protein>
    <recommendedName>
        <fullName evidence="4">Lipoprotein</fullName>
    </recommendedName>
</protein>
<dbReference type="KEGG" id="sch:Sphch_2401"/>
<gene>
    <name evidence="2" type="ORF">Sphch_2401</name>
</gene>
<dbReference type="EMBL" id="CP002798">
    <property type="protein sequence ID" value="AEG50062.1"/>
    <property type="molecule type" value="Genomic_DNA"/>
</dbReference>
<keyword evidence="3" id="KW-1185">Reference proteome</keyword>
<organism evidence="2 3">
    <name type="scientific">Sphingobium chlorophenolicum L-1</name>
    <dbReference type="NCBI Taxonomy" id="690566"/>
    <lineage>
        <taxon>Bacteria</taxon>
        <taxon>Pseudomonadati</taxon>
        <taxon>Pseudomonadota</taxon>
        <taxon>Alphaproteobacteria</taxon>
        <taxon>Sphingomonadales</taxon>
        <taxon>Sphingomonadaceae</taxon>
        <taxon>Sphingobium</taxon>
    </lineage>
</organism>
<name>F6EYA9_SPHCR</name>
<dbReference type="STRING" id="690566.Sphch_2401"/>
<dbReference type="RefSeq" id="WP_013848302.1">
    <property type="nucleotide sequence ID" value="NC_015593.1"/>
</dbReference>
<dbReference type="Proteomes" id="UP000007150">
    <property type="component" value="Chromosome 1"/>
</dbReference>
<evidence type="ECO:0000256" key="1">
    <source>
        <dbReference type="SAM" id="MobiDB-lite"/>
    </source>
</evidence>
<feature type="region of interest" description="Disordered" evidence="1">
    <location>
        <begin position="17"/>
        <end position="37"/>
    </location>
</feature>
<dbReference type="AlphaFoldDB" id="F6EYA9"/>
<reference evidence="2 3" key="1">
    <citation type="submission" date="2011-05" db="EMBL/GenBank/DDBJ databases">
        <title>Complete sequence of chromosome 1 of Sphingobium chlorophenolicum L-1.</title>
        <authorList>
            <consortium name="US DOE Joint Genome Institute"/>
            <person name="Lucas S."/>
            <person name="Han J."/>
            <person name="Lapidus A."/>
            <person name="Cheng J.-F."/>
            <person name="Goodwin L."/>
            <person name="Pitluck S."/>
            <person name="Peters L."/>
            <person name="Daligault H."/>
            <person name="Han C."/>
            <person name="Tapia R."/>
            <person name="Land M."/>
            <person name="Hauser L."/>
            <person name="Kyrpides N."/>
            <person name="Ivanova N."/>
            <person name="Pagani I."/>
            <person name="Turner P."/>
            <person name="Copley S."/>
            <person name="Woyke T."/>
        </authorList>
    </citation>
    <scope>NUCLEOTIDE SEQUENCE [LARGE SCALE GENOMIC DNA]</scope>
    <source>
        <strain evidence="2 3">L-1</strain>
    </source>
</reference>
<dbReference type="HOGENOM" id="CLU_1642632_0_0_5"/>